<reference evidence="4" key="1">
    <citation type="journal article" date="2019" name="Int. J. Syst. Evol. Microbiol.">
        <title>The Global Catalogue of Microorganisms (GCM) 10K type strain sequencing project: providing services to taxonomists for standard genome sequencing and annotation.</title>
        <authorList>
            <consortium name="The Broad Institute Genomics Platform"/>
            <consortium name="The Broad Institute Genome Sequencing Center for Infectious Disease"/>
            <person name="Wu L."/>
            <person name="Ma J."/>
        </authorList>
    </citation>
    <scope>NUCLEOTIDE SEQUENCE [LARGE SCALE GENOMIC DNA]</scope>
    <source>
        <strain evidence="4">CGMCC 1.3685</strain>
    </source>
</reference>
<evidence type="ECO:0000313" key="4">
    <source>
        <dbReference type="Proteomes" id="UP000606115"/>
    </source>
</evidence>
<dbReference type="Pfam" id="PF00582">
    <property type="entry name" value="Usp"/>
    <property type="match status" value="1"/>
</dbReference>
<dbReference type="InterPro" id="IPR006015">
    <property type="entry name" value="Universal_stress_UspA"/>
</dbReference>
<dbReference type="GeneID" id="303303260"/>
<dbReference type="PANTHER" id="PTHR46268:SF6">
    <property type="entry name" value="UNIVERSAL STRESS PROTEIN UP12"/>
    <property type="match status" value="1"/>
</dbReference>
<comment type="similarity">
    <text evidence="1">Belongs to the universal stress protein A family.</text>
</comment>
<dbReference type="InterPro" id="IPR006016">
    <property type="entry name" value="UspA"/>
</dbReference>
<comment type="caution">
    <text evidence="3">The sequence shown here is derived from an EMBL/GenBank/DDBJ whole genome shotgun (WGS) entry which is preliminary data.</text>
</comment>
<sequence>MSEIILVGVDGSETAQRAARRAAELAVKIDAELVVLTAHASDNTEVVSIGSDTWILDDAEQARKLAQRVANNVRNAVPGVKISAAAGHGKPGDVLISDATERGASMIVVGNVGMKGLGRVLGSVASSVAHSAPCDVLVVKTDGK</sequence>
<dbReference type="PANTHER" id="PTHR46268">
    <property type="entry name" value="STRESS RESPONSE PROTEIN NHAX"/>
    <property type="match status" value="1"/>
</dbReference>
<dbReference type="Proteomes" id="UP000606115">
    <property type="component" value="Unassembled WGS sequence"/>
</dbReference>
<dbReference type="PRINTS" id="PR01438">
    <property type="entry name" value="UNVRSLSTRESS"/>
</dbReference>
<dbReference type="InterPro" id="IPR014729">
    <property type="entry name" value="Rossmann-like_a/b/a_fold"/>
</dbReference>
<evidence type="ECO:0000313" key="3">
    <source>
        <dbReference type="EMBL" id="GGJ52334.1"/>
    </source>
</evidence>
<accession>A0ABQ2DBH8</accession>
<dbReference type="Gene3D" id="3.40.50.620">
    <property type="entry name" value="HUPs"/>
    <property type="match status" value="1"/>
</dbReference>
<keyword evidence="4" id="KW-1185">Reference proteome</keyword>
<dbReference type="CDD" id="cd00293">
    <property type="entry name" value="USP-like"/>
    <property type="match status" value="1"/>
</dbReference>
<dbReference type="EMBL" id="BMKX01000001">
    <property type="protein sequence ID" value="GGJ52334.1"/>
    <property type="molecule type" value="Genomic_DNA"/>
</dbReference>
<evidence type="ECO:0000256" key="1">
    <source>
        <dbReference type="ARBA" id="ARBA00008791"/>
    </source>
</evidence>
<name>A0ABQ2DBH8_9MICC</name>
<proteinExistence type="inferred from homology"/>
<protein>
    <submittedName>
        <fullName evidence="3">Universal stress protein</fullName>
    </submittedName>
</protein>
<dbReference type="SUPFAM" id="SSF52402">
    <property type="entry name" value="Adenine nucleotide alpha hydrolases-like"/>
    <property type="match status" value="1"/>
</dbReference>
<organism evidence="3 4">
    <name type="scientific">Glutamicibacter ardleyensis</name>
    <dbReference type="NCBI Taxonomy" id="225894"/>
    <lineage>
        <taxon>Bacteria</taxon>
        <taxon>Bacillati</taxon>
        <taxon>Actinomycetota</taxon>
        <taxon>Actinomycetes</taxon>
        <taxon>Micrococcales</taxon>
        <taxon>Micrococcaceae</taxon>
        <taxon>Glutamicibacter</taxon>
    </lineage>
</organism>
<evidence type="ECO:0000259" key="2">
    <source>
        <dbReference type="Pfam" id="PF00582"/>
    </source>
</evidence>
<feature type="domain" description="UspA" evidence="2">
    <location>
        <begin position="1"/>
        <end position="140"/>
    </location>
</feature>
<dbReference type="RefSeq" id="WP_188683932.1">
    <property type="nucleotide sequence ID" value="NZ_BMKX01000001.1"/>
</dbReference>
<gene>
    <name evidence="3" type="ORF">GCM10007173_08690</name>
</gene>